<dbReference type="eggNOG" id="COG1070">
    <property type="taxonomic scope" value="Bacteria"/>
</dbReference>
<feature type="domain" description="Carbohydrate kinase FGGY N-terminal" evidence="4">
    <location>
        <begin position="10"/>
        <end position="254"/>
    </location>
</feature>
<keyword evidence="7" id="KW-1185">Reference proteome</keyword>
<dbReference type="PANTHER" id="PTHR43095:SF5">
    <property type="entry name" value="XYLULOSE KINASE"/>
    <property type="match status" value="1"/>
</dbReference>
<evidence type="ECO:0000256" key="1">
    <source>
        <dbReference type="ARBA" id="ARBA00009156"/>
    </source>
</evidence>
<dbReference type="InterPro" id="IPR018485">
    <property type="entry name" value="FGGY_C"/>
</dbReference>
<name>U5T6A2_9GAMM</name>
<gene>
    <name evidence="6" type="ORF">SPICUR_04390</name>
</gene>
<dbReference type="Gene3D" id="3.30.420.40">
    <property type="match status" value="2"/>
</dbReference>
<dbReference type="STRING" id="1335757.SPICUR_04390"/>
<evidence type="ECO:0000259" key="5">
    <source>
        <dbReference type="Pfam" id="PF02782"/>
    </source>
</evidence>
<dbReference type="Pfam" id="PF02782">
    <property type="entry name" value="FGGY_C"/>
    <property type="match status" value="1"/>
</dbReference>
<dbReference type="EMBL" id="CP005990">
    <property type="protein sequence ID" value="AGY91858.1"/>
    <property type="molecule type" value="Genomic_DNA"/>
</dbReference>
<evidence type="ECO:0000313" key="6">
    <source>
        <dbReference type="EMBL" id="AGY91858.1"/>
    </source>
</evidence>
<dbReference type="SUPFAM" id="SSF53067">
    <property type="entry name" value="Actin-like ATPase domain"/>
    <property type="match status" value="2"/>
</dbReference>
<dbReference type="GO" id="GO:0016301">
    <property type="term" value="F:kinase activity"/>
    <property type="evidence" value="ECO:0007669"/>
    <property type="project" value="UniProtKB-KW"/>
</dbReference>
<accession>U5T6A2</accession>
<dbReference type="CDD" id="cd24121">
    <property type="entry name" value="ASKHA_NBD_FGGY_BaEryA-like"/>
    <property type="match status" value="1"/>
</dbReference>
<comment type="similarity">
    <text evidence="1">Belongs to the FGGY kinase family.</text>
</comment>
<evidence type="ECO:0000313" key="7">
    <source>
        <dbReference type="Proteomes" id="UP000017640"/>
    </source>
</evidence>
<proteinExistence type="inferred from homology"/>
<feature type="domain" description="Carbohydrate kinase FGGY C-terminal" evidence="5">
    <location>
        <begin position="270"/>
        <end position="461"/>
    </location>
</feature>
<dbReference type="HOGENOM" id="CLU_009281_3_1_6"/>
<dbReference type="GO" id="GO:0005975">
    <property type="term" value="P:carbohydrate metabolic process"/>
    <property type="evidence" value="ECO:0007669"/>
    <property type="project" value="InterPro"/>
</dbReference>
<dbReference type="PANTHER" id="PTHR43095">
    <property type="entry name" value="SUGAR KINASE"/>
    <property type="match status" value="1"/>
</dbReference>
<dbReference type="Proteomes" id="UP000017640">
    <property type="component" value="Chromosome"/>
</dbReference>
<dbReference type="InterPro" id="IPR043129">
    <property type="entry name" value="ATPase_NBD"/>
</dbReference>
<keyword evidence="2" id="KW-0808">Transferase</keyword>
<dbReference type="OrthoDB" id="9805576at2"/>
<keyword evidence="3" id="KW-0418">Kinase</keyword>
<sequence>MEEHSNKDLIVGIDAGTSVIKAVAFTVGGYQIGAAARTNRYVTGEDGRVEQSMTQTWADTASALQVLAENVKGLASRTAAIGVTGQGDGTWLVDRQGDPVGNAWLWLDSRAALLTERLSHAETDPDRFAATGTGLNTCQQGAQMAYMDQHDPALLDRARTALHCKDWLYYQLTGVLATDPSEASFTFGNFRTRDYDSTVINALGLTHRRSLLPPILEGTAAGHPLSREAANATGMRAGTPVSLGYVDMVMSALGAGLHTGEAGTACSAIGSTGVHLQSRTTDQVVLNRERTGYSICLPVAGQVAQVQTNMAATLNIDWMLDVMAGLLEEFGQSPTRCDLMTHLDVWLQQTTPAEILYHPYISEAGERGPFLNARARAGFIGLSARHGFKDMLRGVVDGIALAAADCYAVMGGTPRELRLSGGAVRSPMLRASLAAAVGAPVRVCSRDEAGAAGCAMMAAVSIGAYPDMDACVADWVVPLLGEAEPPDSSIMERYQILLSAYREAREAMPPVWARLANNKGA</sequence>
<dbReference type="PATRIC" id="fig|1335757.3.peg.855"/>
<evidence type="ECO:0000259" key="4">
    <source>
        <dbReference type="Pfam" id="PF00370"/>
    </source>
</evidence>
<protein>
    <recommendedName>
        <fullName evidence="8">Erythritol kinase</fullName>
    </recommendedName>
</protein>
<dbReference type="KEGG" id="spiu:SPICUR_04390"/>
<evidence type="ECO:0000256" key="3">
    <source>
        <dbReference type="ARBA" id="ARBA00022777"/>
    </source>
</evidence>
<reference evidence="6 7" key="1">
    <citation type="journal article" date="2013" name="BMC Genomics">
        <title>Genomes of "Spiribacter", a streamlined, successful halophilic bacterium.</title>
        <authorList>
            <person name="Lopez-Perez M."/>
            <person name="Ghai R."/>
            <person name="Leon M.J."/>
            <person name="Rodriguez-Olmos A."/>
            <person name="Copa-Patino J.L."/>
            <person name="Soliveri J."/>
            <person name="Sanchez-Porro C."/>
            <person name="Ventosa A."/>
            <person name="Rodriguez-Valera F."/>
        </authorList>
    </citation>
    <scope>NUCLEOTIDE SEQUENCE [LARGE SCALE GENOMIC DNA]</scope>
    <source>
        <strain evidence="6 7">UAH-SP71</strain>
    </source>
</reference>
<dbReference type="PIRSF" id="PIRSF000538">
    <property type="entry name" value="GlpK"/>
    <property type="match status" value="1"/>
</dbReference>
<dbReference type="AlphaFoldDB" id="U5T6A2"/>
<evidence type="ECO:0000256" key="2">
    <source>
        <dbReference type="ARBA" id="ARBA00022679"/>
    </source>
</evidence>
<dbReference type="InterPro" id="IPR050406">
    <property type="entry name" value="FGGY_Carb_Kinase"/>
</dbReference>
<dbReference type="InterPro" id="IPR000577">
    <property type="entry name" value="Carb_kinase_FGGY"/>
</dbReference>
<organism evidence="6 7">
    <name type="scientific">Spiribacter curvatus</name>
    <dbReference type="NCBI Taxonomy" id="1335757"/>
    <lineage>
        <taxon>Bacteria</taxon>
        <taxon>Pseudomonadati</taxon>
        <taxon>Pseudomonadota</taxon>
        <taxon>Gammaproteobacteria</taxon>
        <taxon>Chromatiales</taxon>
        <taxon>Ectothiorhodospiraceae</taxon>
        <taxon>Spiribacter</taxon>
    </lineage>
</organism>
<dbReference type="Pfam" id="PF00370">
    <property type="entry name" value="FGGY_N"/>
    <property type="match status" value="1"/>
</dbReference>
<dbReference type="RefSeq" id="WP_023366437.1">
    <property type="nucleotide sequence ID" value="NC_022664.1"/>
</dbReference>
<dbReference type="InterPro" id="IPR018484">
    <property type="entry name" value="FGGY_N"/>
</dbReference>
<evidence type="ECO:0008006" key="8">
    <source>
        <dbReference type="Google" id="ProtNLM"/>
    </source>
</evidence>